<evidence type="ECO:0000259" key="1">
    <source>
        <dbReference type="Pfam" id="PF08242"/>
    </source>
</evidence>
<proteinExistence type="predicted"/>
<dbReference type="STRING" id="439228.SAMN06295920_102489"/>
<dbReference type="InterPro" id="IPR029063">
    <property type="entry name" value="SAM-dependent_MTases_sf"/>
</dbReference>
<dbReference type="Proteomes" id="UP000189818">
    <property type="component" value="Unassembled WGS sequence"/>
</dbReference>
<name>A0A1T5B590_9SPHN</name>
<dbReference type="RefSeq" id="WP_079647220.1">
    <property type="nucleotide sequence ID" value="NZ_FUYM01000002.1"/>
</dbReference>
<reference evidence="3" key="1">
    <citation type="submission" date="2017-02" db="EMBL/GenBank/DDBJ databases">
        <authorList>
            <person name="Varghese N."/>
            <person name="Submissions S."/>
        </authorList>
    </citation>
    <scope>NUCLEOTIDE SEQUENCE [LARGE SCALE GENOMIC DNA]</scope>
    <source>
        <strain evidence="3">UM2</strain>
    </source>
</reference>
<dbReference type="Gene3D" id="3.40.50.150">
    <property type="entry name" value="Vaccinia Virus protein VP39"/>
    <property type="match status" value="1"/>
</dbReference>
<dbReference type="EMBL" id="FUYM01000002">
    <property type="protein sequence ID" value="SKB42219.1"/>
    <property type="molecule type" value="Genomic_DNA"/>
</dbReference>
<dbReference type="AlphaFoldDB" id="A0A1T5B590"/>
<dbReference type="SUPFAM" id="SSF53335">
    <property type="entry name" value="S-adenosyl-L-methionine-dependent methyltransferases"/>
    <property type="match status" value="1"/>
</dbReference>
<dbReference type="PANTHER" id="PTHR43861">
    <property type="entry name" value="TRANS-ACONITATE 2-METHYLTRANSFERASE-RELATED"/>
    <property type="match status" value="1"/>
</dbReference>
<protein>
    <submittedName>
        <fullName evidence="2">Predicted nicotinamide N-methyase</fullName>
    </submittedName>
</protein>
<dbReference type="CDD" id="cd02440">
    <property type="entry name" value="AdoMet_MTases"/>
    <property type="match status" value="1"/>
</dbReference>
<keyword evidence="3" id="KW-1185">Reference proteome</keyword>
<evidence type="ECO:0000313" key="3">
    <source>
        <dbReference type="Proteomes" id="UP000189818"/>
    </source>
</evidence>
<dbReference type="Pfam" id="PF08242">
    <property type="entry name" value="Methyltransf_12"/>
    <property type="match status" value="1"/>
</dbReference>
<evidence type="ECO:0000313" key="2">
    <source>
        <dbReference type="EMBL" id="SKB42219.1"/>
    </source>
</evidence>
<dbReference type="PANTHER" id="PTHR43861:SF1">
    <property type="entry name" value="TRANS-ACONITATE 2-METHYLTRANSFERASE"/>
    <property type="match status" value="1"/>
</dbReference>
<accession>A0A1T5B590</accession>
<dbReference type="InterPro" id="IPR013217">
    <property type="entry name" value="Methyltransf_12"/>
</dbReference>
<gene>
    <name evidence="2" type="ORF">SAMN06295920_102489</name>
</gene>
<sequence length="345" mass="39209">MLGRDDVIAGYRVILGREPENEQVIEHHRHFASRSDLFTALLQSDEFRDSYRQRLTAPKVITLDQLDEVAADFQRGDRERWQGHSLQLPDWFDVTLDPAGQAYLDQMLRLWEAITNRSGYQAASNEDTPEIGDLDAVFRPAFYASGDTSFAGGQLMAMGHILMRSGISPGQRVLEYGAGFGLTALSFARLGAKVDTVDINPAFCRAVRTSADRYQVDLHPHVGEFGHNPAGVPGAYDLIFFYESFHHCLDFERVIPKLRELLTPTGRILMAGEPIFDVLCPDMPYLWGFRLDWENVAVMRIRGWMELGFQKDFLVGRFDRAGFDCAEYRDPNSHWAQVYSFSQRG</sequence>
<feature type="domain" description="Methyltransferase type 12" evidence="1">
    <location>
        <begin position="174"/>
        <end position="268"/>
    </location>
</feature>
<organism evidence="2 3">
    <name type="scientific">Rhizorhabdus histidinilytica</name>
    <dbReference type="NCBI Taxonomy" id="439228"/>
    <lineage>
        <taxon>Bacteria</taxon>
        <taxon>Pseudomonadati</taxon>
        <taxon>Pseudomonadota</taxon>
        <taxon>Alphaproteobacteria</taxon>
        <taxon>Sphingomonadales</taxon>
        <taxon>Sphingomonadaceae</taxon>
        <taxon>Rhizorhabdus</taxon>
    </lineage>
</organism>
<dbReference type="OrthoDB" id="7281224at2"/>